<organism evidence="4 5">
    <name type="scientific">Lolium multiflorum</name>
    <name type="common">Italian ryegrass</name>
    <name type="synonym">Lolium perenne subsp. multiflorum</name>
    <dbReference type="NCBI Taxonomy" id="4521"/>
    <lineage>
        <taxon>Eukaryota</taxon>
        <taxon>Viridiplantae</taxon>
        <taxon>Streptophyta</taxon>
        <taxon>Embryophyta</taxon>
        <taxon>Tracheophyta</taxon>
        <taxon>Spermatophyta</taxon>
        <taxon>Magnoliopsida</taxon>
        <taxon>Liliopsida</taxon>
        <taxon>Poales</taxon>
        <taxon>Poaceae</taxon>
        <taxon>BOP clade</taxon>
        <taxon>Pooideae</taxon>
        <taxon>Poodae</taxon>
        <taxon>Poeae</taxon>
        <taxon>Poeae Chloroplast Group 2 (Poeae type)</taxon>
        <taxon>Loliodinae</taxon>
        <taxon>Loliinae</taxon>
        <taxon>Lolium</taxon>
    </lineage>
</organism>
<keyword evidence="5" id="KW-1185">Reference proteome</keyword>
<feature type="region of interest" description="Disordered" evidence="2">
    <location>
        <begin position="261"/>
        <end position="377"/>
    </location>
</feature>
<comment type="caution">
    <text evidence="4">The sequence shown here is derived from an EMBL/GenBank/DDBJ whole genome shotgun (WGS) entry which is preliminary data.</text>
</comment>
<evidence type="ECO:0000259" key="3">
    <source>
        <dbReference type="Pfam" id="PF04504"/>
    </source>
</evidence>
<reference evidence="4" key="1">
    <citation type="submission" date="2023-07" db="EMBL/GenBank/DDBJ databases">
        <title>A chromosome-level genome assembly of Lolium multiflorum.</title>
        <authorList>
            <person name="Chen Y."/>
            <person name="Copetti D."/>
            <person name="Kolliker R."/>
            <person name="Studer B."/>
        </authorList>
    </citation>
    <scope>NUCLEOTIDE SEQUENCE</scope>
    <source>
        <strain evidence="4">02402/16</strain>
        <tissue evidence="4">Leaf</tissue>
    </source>
</reference>
<dbReference type="PANTHER" id="PTHR31662">
    <property type="entry name" value="BNAANNG10740D PROTEIN-RELATED"/>
    <property type="match status" value="1"/>
</dbReference>
<proteinExistence type="inferred from homology"/>
<feature type="compositionally biased region" description="Acidic residues" evidence="2">
    <location>
        <begin position="26"/>
        <end position="35"/>
    </location>
</feature>
<dbReference type="InterPro" id="IPR007592">
    <property type="entry name" value="GEBP"/>
</dbReference>
<name>A0AAD8SU07_LOLMU</name>
<dbReference type="GO" id="GO:0005634">
    <property type="term" value="C:nucleus"/>
    <property type="evidence" value="ECO:0007669"/>
    <property type="project" value="TreeGrafter"/>
</dbReference>
<sequence>MARKKGRLPSPSPSPPPPTPPREESSSDEDDEEEEATQKAPQNPKPLPTAAADADSSDGGDEEPSDSETNADAFQIRPSSPGKPSESDAGEGDGSSSDSPEPVQTKPARKSGKKRQAAESIPSAVKPKKAKADAAPLSGKAPSEPSSTSKGKQKHKEKAVPDRSPSKNAGRRWKIEDEIKVLEALVSHTKANGTQPSAVELIAAVGDSLERKTCTKTEMYEKVRHLKQRHEKAASTGTLPDNDDELRKFNLSEAVWGESAKEVAAAPISQNDAATSVSKKGQATKEKLDGATKGRLSKKAATTDTPVKSKKRGNHKEDLEGDAKTKETTNTATQNGSRSKSGKSDKEEKDGDADSLGPKEATAVTQNDEENHEDKMDIDPNVKNMRREFDELQNLYPNLASYVESIQAQHPCGETLKRAFEFIADDKACALESKIKKQRVAEMKTEIRRADTKKEVTNIFIGLLD</sequence>
<accession>A0AAD8SU07</accession>
<evidence type="ECO:0000313" key="5">
    <source>
        <dbReference type="Proteomes" id="UP001231189"/>
    </source>
</evidence>
<feature type="compositionally biased region" description="Basic and acidic residues" evidence="2">
    <location>
        <begin position="315"/>
        <end position="327"/>
    </location>
</feature>
<feature type="compositionally biased region" description="Polar residues" evidence="2">
    <location>
        <begin position="268"/>
        <end position="281"/>
    </location>
</feature>
<dbReference type="InterPro" id="IPR053932">
    <property type="entry name" value="GeBP-like_DBD"/>
</dbReference>
<dbReference type="AlphaFoldDB" id="A0AAD8SU07"/>
<protein>
    <recommendedName>
        <fullName evidence="3">Glabrous enhancer-binding protein-like DBD domain-containing protein</fullName>
    </recommendedName>
</protein>
<feature type="region of interest" description="Disordered" evidence="2">
    <location>
        <begin position="225"/>
        <end position="245"/>
    </location>
</feature>
<feature type="domain" description="Glabrous enhancer-binding protein-like DBD" evidence="3">
    <location>
        <begin position="171"/>
        <end position="257"/>
    </location>
</feature>
<dbReference type="PANTHER" id="PTHR31662:SF10">
    <property type="entry name" value="OS02G0288200 PROTEIN"/>
    <property type="match status" value="1"/>
</dbReference>
<feature type="compositionally biased region" description="Basic and acidic residues" evidence="2">
    <location>
        <begin position="283"/>
        <end position="292"/>
    </location>
</feature>
<dbReference type="Pfam" id="PF04504">
    <property type="entry name" value="GeBP-like_DBD"/>
    <property type="match status" value="1"/>
</dbReference>
<dbReference type="Proteomes" id="UP001231189">
    <property type="component" value="Unassembled WGS sequence"/>
</dbReference>
<evidence type="ECO:0000256" key="2">
    <source>
        <dbReference type="SAM" id="MobiDB-lite"/>
    </source>
</evidence>
<dbReference type="GO" id="GO:0006355">
    <property type="term" value="P:regulation of DNA-templated transcription"/>
    <property type="evidence" value="ECO:0007669"/>
    <property type="project" value="InterPro"/>
</dbReference>
<feature type="compositionally biased region" description="Acidic residues" evidence="2">
    <location>
        <begin position="55"/>
        <end position="66"/>
    </location>
</feature>
<comment type="similarity">
    <text evidence="1">Belongs to the GeBP family.</text>
</comment>
<feature type="compositionally biased region" description="Polar residues" evidence="2">
    <location>
        <begin position="328"/>
        <end position="338"/>
    </location>
</feature>
<feature type="region of interest" description="Disordered" evidence="2">
    <location>
        <begin position="1"/>
        <end position="172"/>
    </location>
</feature>
<evidence type="ECO:0000313" key="4">
    <source>
        <dbReference type="EMBL" id="KAK1663632.1"/>
    </source>
</evidence>
<dbReference type="EMBL" id="JAUUTY010000003">
    <property type="protein sequence ID" value="KAK1663632.1"/>
    <property type="molecule type" value="Genomic_DNA"/>
</dbReference>
<feature type="compositionally biased region" description="Pro residues" evidence="2">
    <location>
        <begin position="10"/>
        <end position="20"/>
    </location>
</feature>
<gene>
    <name evidence="4" type="ORF">QYE76_051791</name>
</gene>
<evidence type="ECO:0000256" key="1">
    <source>
        <dbReference type="ARBA" id="ARBA00010820"/>
    </source>
</evidence>